<keyword evidence="3" id="KW-1185">Reference proteome</keyword>
<reference evidence="2 3" key="1">
    <citation type="journal article" date="2019" name="Genome Biol. Evol.">
        <title>Day and night: Metabolic profiles and evolutionary relationships of six axenic non-marine cyanobacteria.</title>
        <authorList>
            <person name="Will S.E."/>
            <person name="Henke P."/>
            <person name="Boedeker C."/>
            <person name="Huang S."/>
            <person name="Brinkmann H."/>
            <person name="Rohde M."/>
            <person name="Jarek M."/>
            <person name="Friedl T."/>
            <person name="Seufert S."/>
            <person name="Schumacher M."/>
            <person name="Overmann J."/>
            <person name="Neumann-Schaal M."/>
            <person name="Petersen J."/>
        </authorList>
    </citation>
    <scope>NUCLEOTIDE SEQUENCE [LARGE SCALE GENOMIC DNA]</scope>
    <source>
        <strain evidence="2 3">PCC 6912</strain>
    </source>
</reference>
<evidence type="ECO:0000313" key="3">
    <source>
        <dbReference type="Proteomes" id="UP000268857"/>
    </source>
</evidence>
<dbReference type="Proteomes" id="UP000268857">
    <property type="component" value="Unassembled WGS sequence"/>
</dbReference>
<keyword evidence="1" id="KW-1133">Transmembrane helix</keyword>
<keyword evidence="1" id="KW-0472">Membrane</keyword>
<organism evidence="2 3">
    <name type="scientific">Chlorogloeopsis fritschii PCC 6912</name>
    <dbReference type="NCBI Taxonomy" id="211165"/>
    <lineage>
        <taxon>Bacteria</taxon>
        <taxon>Bacillati</taxon>
        <taxon>Cyanobacteriota</taxon>
        <taxon>Cyanophyceae</taxon>
        <taxon>Nostocales</taxon>
        <taxon>Chlorogloeopsidaceae</taxon>
        <taxon>Chlorogloeopsis</taxon>
    </lineage>
</organism>
<gene>
    <name evidence="2" type="ORF">PCC6912_30270</name>
</gene>
<sequence>MRLRKLVSYGILVVVFVIGFGFTTIARGSGNPPASEKIEFAQQTSDLMLNTLFAALTQEFDETTPDNVEQGKESISLIFNDKNRDMRLVGTLDPLRESDRPRDNFERQANELALAGQAYTSVQRVDDQWYYRRSIPLSNFRAECALCHANFPAGPTSDWVGALMLRVPIRE</sequence>
<dbReference type="EMBL" id="RSCJ01000011">
    <property type="protein sequence ID" value="RUR80167.1"/>
    <property type="molecule type" value="Genomic_DNA"/>
</dbReference>
<protein>
    <recommendedName>
        <fullName evidence="4">DUF3365 domain-containing protein</fullName>
    </recommendedName>
</protein>
<feature type="transmembrane region" description="Helical" evidence="1">
    <location>
        <begin position="6"/>
        <end position="26"/>
    </location>
</feature>
<proteinExistence type="predicted"/>
<dbReference type="OrthoDB" id="512644at2"/>
<evidence type="ECO:0000313" key="2">
    <source>
        <dbReference type="EMBL" id="RUR80167.1"/>
    </source>
</evidence>
<comment type="caution">
    <text evidence="2">The sequence shown here is derived from an EMBL/GenBank/DDBJ whole genome shotgun (WGS) entry which is preliminary data.</text>
</comment>
<accession>A0A3S0XYX7</accession>
<evidence type="ECO:0008006" key="4">
    <source>
        <dbReference type="Google" id="ProtNLM"/>
    </source>
</evidence>
<keyword evidence="1" id="KW-0812">Transmembrane</keyword>
<name>A0A3S0XYX7_CHLFR</name>
<evidence type="ECO:0000256" key="1">
    <source>
        <dbReference type="SAM" id="Phobius"/>
    </source>
</evidence>
<dbReference type="AlphaFoldDB" id="A0A3S0XYX7"/>